<evidence type="ECO:0000313" key="1">
    <source>
        <dbReference type="EMBL" id="KAJ5543866.1"/>
    </source>
</evidence>
<reference evidence="1 2" key="1">
    <citation type="journal article" date="2023" name="IMA Fungus">
        <title>Comparative genomic study of the Penicillium genus elucidates a diverse pangenome and 15 lateral gene transfer events.</title>
        <authorList>
            <person name="Petersen C."/>
            <person name="Sorensen T."/>
            <person name="Nielsen M.R."/>
            <person name="Sondergaard T.E."/>
            <person name="Sorensen J.L."/>
            <person name="Fitzpatrick D.A."/>
            <person name="Frisvad J.C."/>
            <person name="Nielsen K.L."/>
        </authorList>
    </citation>
    <scope>NUCLEOTIDE SEQUENCE [LARGE SCALE GENOMIC DNA]</scope>
    <source>
        <strain evidence="1 2">IBT 35679</strain>
    </source>
</reference>
<protein>
    <recommendedName>
        <fullName evidence="3">Protein kinase domain-containing protein</fullName>
    </recommendedName>
</protein>
<evidence type="ECO:0000313" key="2">
    <source>
        <dbReference type="Proteomes" id="UP001220324"/>
    </source>
</evidence>
<dbReference type="SUPFAM" id="SSF56112">
    <property type="entry name" value="Protein kinase-like (PK-like)"/>
    <property type="match status" value="1"/>
</dbReference>
<dbReference type="Proteomes" id="UP001220324">
    <property type="component" value="Unassembled WGS sequence"/>
</dbReference>
<dbReference type="EMBL" id="JAQIZZ010000004">
    <property type="protein sequence ID" value="KAJ5543866.1"/>
    <property type="molecule type" value="Genomic_DNA"/>
</dbReference>
<dbReference type="AlphaFoldDB" id="A0AAD6D025"/>
<sequence length="229" mass="25177">MIVRHESPWDTYQQAISCNLAGEVTIASRRTRPRRMVAIRKHRREDARGLIDRFGRLEHVNILTFHECYLDGDSAFFLVADLPLTLAHVITCSDLYPSEAELGSMLCQALVCSNILLGLDGIIKIGESSFFRIGSRSPVAASLEHCVDCLTQQSEATCIAAIPSITMQLMQKYDKADGALGVDDLKRWPMGSAAVEFLGASGTAVSLEDLRQVSHSAWAQNLLMPDSIP</sequence>
<dbReference type="InterPro" id="IPR011009">
    <property type="entry name" value="Kinase-like_dom_sf"/>
</dbReference>
<comment type="caution">
    <text evidence="1">The sequence shown here is derived from an EMBL/GenBank/DDBJ whole genome shotgun (WGS) entry which is preliminary data.</text>
</comment>
<proteinExistence type="predicted"/>
<keyword evidence="2" id="KW-1185">Reference proteome</keyword>
<name>A0AAD6D025_9EURO</name>
<evidence type="ECO:0008006" key="3">
    <source>
        <dbReference type="Google" id="ProtNLM"/>
    </source>
</evidence>
<accession>A0AAD6D025</accession>
<organism evidence="1 2">
    <name type="scientific">Penicillium frequentans</name>
    <dbReference type="NCBI Taxonomy" id="3151616"/>
    <lineage>
        <taxon>Eukaryota</taxon>
        <taxon>Fungi</taxon>
        <taxon>Dikarya</taxon>
        <taxon>Ascomycota</taxon>
        <taxon>Pezizomycotina</taxon>
        <taxon>Eurotiomycetes</taxon>
        <taxon>Eurotiomycetidae</taxon>
        <taxon>Eurotiales</taxon>
        <taxon>Aspergillaceae</taxon>
        <taxon>Penicillium</taxon>
    </lineage>
</organism>
<gene>
    <name evidence="1" type="ORF">N7494_005145</name>
</gene>